<dbReference type="PROSITE" id="PS51857">
    <property type="entry name" value="CSD_2"/>
    <property type="match status" value="1"/>
</dbReference>
<evidence type="ECO:0000256" key="2">
    <source>
        <dbReference type="ARBA" id="ARBA00022490"/>
    </source>
</evidence>
<gene>
    <name evidence="8" type="primary">cspC_1</name>
    <name evidence="8" type="ORF">Lfee_1246</name>
    <name evidence="9" type="ORF">NCTC12022_00099</name>
</gene>
<dbReference type="Proteomes" id="UP000251942">
    <property type="component" value="Unassembled WGS sequence"/>
</dbReference>
<name>A0A0W0TYC0_9GAMM</name>
<keyword evidence="6" id="KW-0804">Transcription</keyword>
<dbReference type="SMART" id="SM00357">
    <property type="entry name" value="CSP"/>
    <property type="match status" value="1"/>
</dbReference>
<dbReference type="OrthoDB" id="9810590at2"/>
<dbReference type="PANTHER" id="PTHR46565:SF20">
    <property type="entry name" value="COLD SHOCK DOMAIN-CONTAINING PROTEIN 4"/>
    <property type="match status" value="1"/>
</dbReference>
<dbReference type="RefSeq" id="WP_058444993.1">
    <property type="nucleotide sequence ID" value="NZ_CAAAHT010000064.1"/>
</dbReference>
<protein>
    <submittedName>
        <fullName evidence="8">Stress protein, member of the CspA-family</fullName>
    </submittedName>
</protein>
<evidence type="ECO:0000259" key="7">
    <source>
        <dbReference type="PROSITE" id="PS51857"/>
    </source>
</evidence>
<dbReference type="AlphaFoldDB" id="A0A0W0TYC0"/>
<keyword evidence="2" id="KW-0963">Cytoplasm</keyword>
<dbReference type="InterPro" id="IPR011129">
    <property type="entry name" value="CSD"/>
</dbReference>
<dbReference type="Gene3D" id="2.40.50.140">
    <property type="entry name" value="Nucleic acid-binding proteins"/>
    <property type="match status" value="1"/>
</dbReference>
<dbReference type="PRINTS" id="PR00050">
    <property type="entry name" value="COLDSHOCK"/>
</dbReference>
<dbReference type="Proteomes" id="UP000054698">
    <property type="component" value="Unassembled WGS sequence"/>
</dbReference>
<accession>A0A0W0TYC0</accession>
<dbReference type="InterPro" id="IPR012156">
    <property type="entry name" value="Cold_shock_CspA"/>
</dbReference>
<reference evidence="8 10" key="1">
    <citation type="submission" date="2015-11" db="EMBL/GenBank/DDBJ databases">
        <title>Genomic analysis of 38 Legionella species identifies large and diverse effector repertoires.</title>
        <authorList>
            <person name="Burstein D."/>
            <person name="Amaro F."/>
            <person name="Zusman T."/>
            <person name="Lifshitz Z."/>
            <person name="Cohen O."/>
            <person name="Gilbert J.A."/>
            <person name="Pupko T."/>
            <person name="Shuman H.A."/>
            <person name="Segal G."/>
        </authorList>
    </citation>
    <scope>NUCLEOTIDE SEQUENCE [LARGE SCALE GENOMIC DNA]</scope>
    <source>
        <strain evidence="8 10">WO-44C</strain>
    </source>
</reference>
<reference evidence="9 11" key="2">
    <citation type="submission" date="2018-06" db="EMBL/GenBank/DDBJ databases">
        <authorList>
            <consortium name="Pathogen Informatics"/>
            <person name="Doyle S."/>
        </authorList>
    </citation>
    <scope>NUCLEOTIDE SEQUENCE [LARGE SCALE GENOMIC DNA]</scope>
    <source>
        <strain evidence="9 11">NCTC12022</strain>
    </source>
</reference>
<evidence type="ECO:0000256" key="1">
    <source>
        <dbReference type="ARBA" id="ARBA00004496"/>
    </source>
</evidence>
<dbReference type="STRING" id="453.Lfee_1246"/>
<dbReference type="PATRIC" id="fig|453.4.peg.1349"/>
<evidence type="ECO:0000256" key="3">
    <source>
        <dbReference type="ARBA" id="ARBA00023015"/>
    </source>
</evidence>
<dbReference type="PIRSF" id="PIRSF002599">
    <property type="entry name" value="Cold_shock_A"/>
    <property type="match status" value="1"/>
</dbReference>
<keyword evidence="5" id="KW-0010">Activator</keyword>
<evidence type="ECO:0000313" key="9">
    <source>
        <dbReference type="EMBL" id="SPX59278.1"/>
    </source>
</evidence>
<dbReference type="PANTHER" id="PTHR46565">
    <property type="entry name" value="COLD SHOCK DOMAIN PROTEIN 2"/>
    <property type="match status" value="1"/>
</dbReference>
<feature type="domain" description="CSD" evidence="7">
    <location>
        <begin position="3"/>
        <end position="66"/>
    </location>
</feature>
<dbReference type="Pfam" id="PF00313">
    <property type="entry name" value="CSD"/>
    <property type="match status" value="1"/>
</dbReference>
<evidence type="ECO:0000256" key="4">
    <source>
        <dbReference type="ARBA" id="ARBA00023125"/>
    </source>
</evidence>
<dbReference type="InterPro" id="IPR002059">
    <property type="entry name" value="CSP_DNA-bd"/>
</dbReference>
<evidence type="ECO:0000256" key="6">
    <source>
        <dbReference type="ARBA" id="ARBA00023163"/>
    </source>
</evidence>
<dbReference type="EMBL" id="UASS01000001">
    <property type="protein sequence ID" value="SPX59278.1"/>
    <property type="molecule type" value="Genomic_DNA"/>
</dbReference>
<proteinExistence type="predicted"/>
<evidence type="ECO:0000313" key="8">
    <source>
        <dbReference type="EMBL" id="KTD00624.1"/>
    </source>
</evidence>
<keyword evidence="3" id="KW-0805">Transcription regulation</keyword>
<dbReference type="CDD" id="cd04458">
    <property type="entry name" value="CSP_CDS"/>
    <property type="match status" value="1"/>
</dbReference>
<sequence>MAKVSGIVKWFNNAKGYGFIIADEREYFVHYKSIEGDGYKTLAEGARVLFTSAVGDKGPVASDVEIC</sequence>
<evidence type="ECO:0000313" key="10">
    <source>
        <dbReference type="Proteomes" id="UP000054698"/>
    </source>
</evidence>
<dbReference type="SUPFAM" id="SSF50249">
    <property type="entry name" value="Nucleic acid-binding proteins"/>
    <property type="match status" value="1"/>
</dbReference>
<comment type="subcellular location">
    <subcellularLocation>
        <location evidence="1">Cytoplasm</location>
    </subcellularLocation>
</comment>
<keyword evidence="4" id="KW-0238">DNA-binding</keyword>
<dbReference type="GO" id="GO:0005829">
    <property type="term" value="C:cytosol"/>
    <property type="evidence" value="ECO:0007669"/>
    <property type="project" value="UniProtKB-ARBA"/>
</dbReference>
<keyword evidence="10" id="KW-1185">Reference proteome</keyword>
<dbReference type="GO" id="GO:0003677">
    <property type="term" value="F:DNA binding"/>
    <property type="evidence" value="ECO:0007669"/>
    <property type="project" value="UniProtKB-KW"/>
</dbReference>
<dbReference type="InterPro" id="IPR012340">
    <property type="entry name" value="NA-bd_OB-fold"/>
</dbReference>
<organism evidence="8 10">
    <name type="scientific">Legionella feeleii</name>
    <dbReference type="NCBI Taxonomy" id="453"/>
    <lineage>
        <taxon>Bacteria</taxon>
        <taxon>Pseudomonadati</taxon>
        <taxon>Pseudomonadota</taxon>
        <taxon>Gammaproteobacteria</taxon>
        <taxon>Legionellales</taxon>
        <taxon>Legionellaceae</taxon>
        <taxon>Legionella</taxon>
    </lineage>
</organism>
<dbReference type="EMBL" id="LNYB01000038">
    <property type="protein sequence ID" value="KTD00624.1"/>
    <property type="molecule type" value="Genomic_DNA"/>
</dbReference>
<evidence type="ECO:0000313" key="11">
    <source>
        <dbReference type="Proteomes" id="UP000251942"/>
    </source>
</evidence>
<evidence type="ECO:0000256" key="5">
    <source>
        <dbReference type="ARBA" id="ARBA00023159"/>
    </source>
</evidence>